<dbReference type="AlphaFoldDB" id="A0A4V1LFA2"/>
<gene>
    <name evidence="1" type="ORF">DXH47_07675</name>
</gene>
<dbReference type="Proteomes" id="UP000290602">
    <property type="component" value="Unassembled WGS sequence"/>
</dbReference>
<keyword evidence="2" id="KW-1185">Reference proteome</keyword>
<evidence type="ECO:0000313" key="2">
    <source>
        <dbReference type="Proteomes" id="UP000290602"/>
    </source>
</evidence>
<dbReference type="RefSeq" id="WP_129032768.1">
    <property type="nucleotide sequence ID" value="NZ_CP059603.1"/>
</dbReference>
<evidence type="ECO:0000313" key="1">
    <source>
        <dbReference type="EMBL" id="RXI78200.1"/>
    </source>
</evidence>
<dbReference type="OrthoDB" id="2304031at2"/>
<reference evidence="1 2" key="1">
    <citation type="submission" date="2018-08" db="EMBL/GenBank/DDBJ databases">
        <title>Lactobacillus suantsai sp. nov., isolated from traditional fermented suan-tsai in Taiwan.</title>
        <authorList>
            <person name="Huang C.-H."/>
        </authorList>
    </citation>
    <scope>NUCLEOTIDE SEQUENCE [LARGE SCALE GENOMIC DNA]</scope>
    <source>
        <strain evidence="1 2">BCRC 12945</strain>
    </source>
</reference>
<protein>
    <submittedName>
        <fullName evidence="1">Uncharacterized protein</fullName>
    </submittedName>
</protein>
<proteinExistence type="predicted"/>
<name>A0A4V1LFA2_9LACO</name>
<dbReference type="EMBL" id="QXIL01000014">
    <property type="protein sequence ID" value="RXI78200.1"/>
    <property type="molecule type" value="Genomic_DNA"/>
</dbReference>
<accession>A0A4V1LFA2</accession>
<organism evidence="1 2">
    <name type="scientific">Levilactobacillus suantsaii</name>
    <dbReference type="NCBI Taxonomy" id="2292255"/>
    <lineage>
        <taxon>Bacteria</taxon>
        <taxon>Bacillati</taxon>
        <taxon>Bacillota</taxon>
        <taxon>Bacilli</taxon>
        <taxon>Lactobacillales</taxon>
        <taxon>Lactobacillaceae</taxon>
        <taxon>Levilactobacillus</taxon>
    </lineage>
</organism>
<comment type="caution">
    <text evidence="1">The sequence shown here is derived from an EMBL/GenBank/DDBJ whole genome shotgun (WGS) entry which is preliminary data.</text>
</comment>
<sequence length="100" mass="11208">MQSNSRWTVALASQYGSSTMKKIPYVMIIVLLIGIAFIVADRASWEFSLIGLDFFMFADYLSVKLAQKSINFIFSILLGVIVSFIVFGLTTLALGLLFKW</sequence>